<reference evidence="1 2" key="1">
    <citation type="submission" date="2019-03" db="EMBL/GenBank/DDBJ databases">
        <title>Genomic Encyclopedia of Type Strains, Phase IV (KMG-IV): sequencing the most valuable type-strain genomes for metagenomic binning, comparative biology and taxonomic classification.</title>
        <authorList>
            <person name="Goeker M."/>
        </authorList>
    </citation>
    <scope>NUCLEOTIDE SEQUENCE [LARGE SCALE GENOMIC DNA]</scope>
    <source>
        <strain evidence="1 2">DSM 18555</strain>
    </source>
</reference>
<name>A0A4R6GG40_9BURK</name>
<organism evidence="1 2">
    <name type="scientific">Herminiimonas fonticola</name>
    <dbReference type="NCBI Taxonomy" id="303380"/>
    <lineage>
        <taxon>Bacteria</taxon>
        <taxon>Pseudomonadati</taxon>
        <taxon>Pseudomonadota</taxon>
        <taxon>Betaproteobacteria</taxon>
        <taxon>Burkholderiales</taxon>
        <taxon>Oxalobacteraceae</taxon>
        <taxon>Herminiimonas</taxon>
    </lineage>
</organism>
<sequence length="144" mass="16411">MVSATIVPIVLPMFQCALILSACYADRSLTFRLKIIMSRRHHHHVYVVELSPDVMYEPRFKKANPDYIPGKPCVYVGMTGLDPDQRFDKHKAGIQSNKYVEKFGLRLLPELYAVYNPMPYDAACEMEVELGIGLREAGYGVWQA</sequence>
<dbReference type="Proteomes" id="UP000294737">
    <property type="component" value="Unassembled WGS sequence"/>
</dbReference>
<comment type="caution">
    <text evidence="1">The sequence shown here is derived from an EMBL/GenBank/DDBJ whole genome shotgun (WGS) entry which is preliminary data.</text>
</comment>
<keyword evidence="2" id="KW-1185">Reference proteome</keyword>
<protein>
    <recommendedName>
        <fullName evidence="3">GIY-YIG domain-containing protein</fullName>
    </recommendedName>
</protein>
<evidence type="ECO:0008006" key="3">
    <source>
        <dbReference type="Google" id="ProtNLM"/>
    </source>
</evidence>
<accession>A0A4R6GG40</accession>
<gene>
    <name evidence="1" type="ORF">EV677_0366</name>
</gene>
<evidence type="ECO:0000313" key="2">
    <source>
        <dbReference type="Proteomes" id="UP000294737"/>
    </source>
</evidence>
<dbReference type="EMBL" id="SNWF01000004">
    <property type="protein sequence ID" value="TDN93832.1"/>
    <property type="molecule type" value="Genomic_DNA"/>
</dbReference>
<evidence type="ECO:0000313" key="1">
    <source>
        <dbReference type="EMBL" id="TDN93832.1"/>
    </source>
</evidence>
<proteinExistence type="predicted"/>
<dbReference type="AlphaFoldDB" id="A0A4R6GG40"/>